<accession>A0A149TY24</accession>
<sequence>MKRNLAALLLLAPIPAYAGKAKQARLQMEADVASCNQQFPIMRGNMARRAQCIGTAQLKRDAALGANPRPTILITDKAVQVWGLVDQGRMAPQDAMQQIQALGAALQAQQNYENKVREDKEDADRRYTMGQALQNAARNYQNSLQTNQVRPSLNCTTMPLGAGQTTTHCY</sequence>
<evidence type="ECO:0000313" key="3">
    <source>
        <dbReference type="Proteomes" id="UP000075411"/>
    </source>
</evidence>
<comment type="caution">
    <text evidence="2">The sequence shown here is derived from an EMBL/GenBank/DDBJ whole genome shotgun (WGS) entry which is preliminary data.</text>
</comment>
<dbReference type="PATRIC" id="fig|104102.12.peg.2277"/>
<proteinExistence type="predicted"/>
<dbReference type="EMBL" id="LHZT01000117">
    <property type="protein sequence ID" value="KXV57997.1"/>
    <property type="molecule type" value="Genomic_DNA"/>
</dbReference>
<protein>
    <submittedName>
        <fullName evidence="2">Uncharacterized protein</fullName>
    </submittedName>
</protein>
<evidence type="ECO:0000313" key="2">
    <source>
        <dbReference type="EMBL" id="KXV57997.1"/>
    </source>
</evidence>
<name>A0A149TY24_9PROT</name>
<evidence type="ECO:0000256" key="1">
    <source>
        <dbReference type="SAM" id="SignalP"/>
    </source>
</evidence>
<dbReference type="AlphaFoldDB" id="A0A149TY24"/>
<gene>
    <name evidence="2" type="ORF">AD947_07350</name>
</gene>
<organism evidence="2 3">
    <name type="scientific">Acetobacter tropicalis</name>
    <dbReference type="NCBI Taxonomy" id="104102"/>
    <lineage>
        <taxon>Bacteria</taxon>
        <taxon>Pseudomonadati</taxon>
        <taxon>Pseudomonadota</taxon>
        <taxon>Alphaproteobacteria</taxon>
        <taxon>Acetobacterales</taxon>
        <taxon>Acetobacteraceae</taxon>
        <taxon>Acetobacter</taxon>
    </lineage>
</organism>
<feature type="chain" id="PRO_5007556136" evidence="1">
    <location>
        <begin position="19"/>
        <end position="170"/>
    </location>
</feature>
<dbReference type="Proteomes" id="UP000075411">
    <property type="component" value="Unassembled WGS sequence"/>
</dbReference>
<feature type="signal peptide" evidence="1">
    <location>
        <begin position="1"/>
        <end position="18"/>
    </location>
</feature>
<dbReference type="OrthoDB" id="9907075at2"/>
<keyword evidence="1" id="KW-0732">Signal</keyword>
<dbReference type="RefSeq" id="WP_061488013.1">
    <property type="nucleotide sequence ID" value="NZ_LHZT01000117.1"/>
</dbReference>
<reference evidence="2 3" key="1">
    <citation type="submission" date="2015-06" db="EMBL/GenBank/DDBJ databases">
        <title>Improved classification and identification of acetic acid bacteria using matrix-assisted laser desorption/ionization time-of-flight mass spectrometry; Gluconobacter nephelii and Gluconobacter uchimurae are later heterotypic synonyms of Gluconobacter japonicus and Gluconobacter oxydans, respectively.</title>
        <authorList>
            <person name="Li L."/>
            <person name="Cleenwerck I."/>
            <person name="De Vuyst L."/>
            <person name="Vandamme P."/>
        </authorList>
    </citation>
    <scope>NUCLEOTIDE SEQUENCE [LARGE SCALE GENOMIC DNA]</scope>
    <source>
        <strain evidence="2 3">LMG 1663</strain>
    </source>
</reference>